<dbReference type="CDD" id="cd05399">
    <property type="entry name" value="NT_Rel-Spo_like"/>
    <property type="match status" value="1"/>
</dbReference>
<dbReference type="InterPro" id="IPR043519">
    <property type="entry name" value="NT_sf"/>
</dbReference>
<dbReference type="Proteomes" id="UP000191672">
    <property type="component" value="Unassembled WGS sequence"/>
</dbReference>
<organism evidence="2 3">
    <name type="scientific">Penicillium antarcticum</name>
    <dbReference type="NCBI Taxonomy" id="416450"/>
    <lineage>
        <taxon>Eukaryota</taxon>
        <taxon>Fungi</taxon>
        <taxon>Dikarya</taxon>
        <taxon>Ascomycota</taxon>
        <taxon>Pezizomycotina</taxon>
        <taxon>Eurotiomycetes</taxon>
        <taxon>Eurotiomycetidae</taxon>
        <taxon>Eurotiales</taxon>
        <taxon>Aspergillaceae</taxon>
        <taxon>Penicillium</taxon>
    </lineage>
</organism>
<dbReference type="Gene3D" id="3.30.460.10">
    <property type="entry name" value="Beta Polymerase, domain 2"/>
    <property type="match status" value="1"/>
</dbReference>
<gene>
    <name evidence="2" type="ORF">PENANT_c006G02029</name>
</gene>
<comment type="caution">
    <text evidence="2">The sequence shown here is derived from an EMBL/GenBank/DDBJ whole genome shotgun (WGS) entry which is preliminary data.</text>
</comment>
<dbReference type="STRING" id="416450.A0A1V6QD79"/>
<dbReference type="Pfam" id="PF04607">
    <property type="entry name" value="RelA_SpoT"/>
    <property type="match status" value="1"/>
</dbReference>
<dbReference type="PANTHER" id="PTHR41773">
    <property type="entry name" value="GTP PYROPHOSPHATASE-RELATED"/>
    <property type="match status" value="1"/>
</dbReference>
<dbReference type="GO" id="GO:0015969">
    <property type="term" value="P:guanosine tetraphosphate metabolic process"/>
    <property type="evidence" value="ECO:0007669"/>
    <property type="project" value="InterPro"/>
</dbReference>
<evidence type="ECO:0000259" key="1">
    <source>
        <dbReference type="SMART" id="SM00954"/>
    </source>
</evidence>
<dbReference type="SMART" id="SM00954">
    <property type="entry name" value="RelA_SpoT"/>
    <property type="match status" value="1"/>
</dbReference>
<dbReference type="SUPFAM" id="SSF81301">
    <property type="entry name" value="Nucleotidyltransferase"/>
    <property type="match status" value="1"/>
</dbReference>
<protein>
    <recommendedName>
        <fullName evidence="1">RelA/SpoT domain-containing protein</fullName>
    </recommendedName>
</protein>
<accession>A0A1V6QD79</accession>
<dbReference type="InterPro" id="IPR007685">
    <property type="entry name" value="RelA_SpoT"/>
</dbReference>
<name>A0A1V6QD79_9EURO</name>
<reference evidence="3" key="1">
    <citation type="journal article" date="2017" name="Nat. Microbiol.">
        <title>Global analysis of biosynthetic gene clusters reveals vast potential of secondary metabolite production in Penicillium species.</title>
        <authorList>
            <person name="Nielsen J.C."/>
            <person name="Grijseels S."/>
            <person name="Prigent S."/>
            <person name="Ji B."/>
            <person name="Dainat J."/>
            <person name="Nielsen K.F."/>
            <person name="Frisvad J.C."/>
            <person name="Workman M."/>
            <person name="Nielsen J."/>
        </authorList>
    </citation>
    <scope>NUCLEOTIDE SEQUENCE [LARGE SCALE GENOMIC DNA]</scope>
    <source>
        <strain evidence="3">IBT 31811</strain>
    </source>
</reference>
<sequence length="455" mass="51848">MSESIIEHFIQDYQSGFSFYLKLASYAETRCRKALEESGIPAVITSRAKNPERLLVKLRQRNTEKNYQSTDEISHDLADLIGVRLALYFPDQEKQIEGIMHRAFHIKDLKRHDKTLVAVENKAFQTDALQTSIVQTEGPYTARFHGYRATHFRVKVRSEEFGESPDPRFEQTMIEVQVASLLMHAWSEVNHDLAYKTLNGQLSKDELRMLDGINGLVLTGEVLLGQLKASVEARIATQKRHFSNHFELGSFIQQYAPYQPLRPGSTYRMGSLSDLLYVTRHLGIDNPEALGERLECWSAKSANLKKYPVVQSILDFIFAEYDRRTPPTMERPFLQAELNDNFQSGSPTPEQGLTVYRHILAHTFDGDLLLPTGGDGSMVCFPESYQWLSDAYFLVADVQFDFSSDEQLKEFEQRTKELWDWLATSSNARVRVAFGVARAKAGNQGICLDEAVQVE</sequence>
<dbReference type="EMBL" id="MDYN01000006">
    <property type="protein sequence ID" value="OQD87163.1"/>
    <property type="molecule type" value="Genomic_DNA"/>
</dbReference>
<feature type="domain" description="RelA/SpoT" evidence="1">
    <location>
        <begin position="46"/>
        <end position="201"/>
    </location>
</feature>
<keyword evidence="3" id="KW-1185">Reference proteome</keyword>
<dbReference type="PANTHER" id="PTHR41773:SF1">
    <property type="entry name" value="RELA_SPOT DOMAIN-CONTAINING PROTEIN"/>
    <property type="match status" value="1"/>
</dbReference>
<evidence type="ECO:0000313" key="2">
    <source>
        <dbReference type="EMBL" id="OQD87163.1"/>
    </source>
</evidence>
<dbReference type="OrthoDB" id="4719016at2759"/>
<proteinExistence type="predicted"/>
<evidence type="ECO:0000313" key="3">
    <source>
        <dbReference type="Proteomes" id="UP000191672"/>
    </source>
</evidence>
<dbReference type="AlphaFoldDB" id="A0A1V6QD79"/>